<protein>
    <recommendedName>
        <fullName evidence="2">DUF1648 domain-containing protein</fullName>
    </recommendedName>
</protein>
<dbReference type="STRING" id="290512.Paes_0654"/>
<dbReference type="HOGENOM" id="CLU_131964_0_0_10"/>
<keyword evidence="1" id="KW-0812">Transmembrane</keyword>
<keyword evidence="1" id="KW-1133">Transmembrane helix</keyword>
<keyword evidence="4" id="KW-1185">Reference proteome</keyword>
<feature type="transmembrane region" description="Helical" evidence="1">
    <location>
        <begin position="141"/>
        <end position="161"/>
    </location>
</feature>
<dbReference type="EMBL" id="CP001108">
    <property type="protein sequence ID" value="ACF45704.1"/>
    <property type="molecule type" value="Genomic_DNA"/>
</dbReference>
<organism evidence="3 4">
    <name type="scientific">Prosthecochloris aestuarii (strain DSM 271 / SK 413)</name>
    <dbReference type="NCBI Taxonomy" id="290512"/>
    <lineage>
        <taxon>Bacteria</taxon>
        <taxon>Pseudomonadati</taxon>
        <taxon>Chlorobiota</taxon>
        <taxon>Chlorobiia</taxon>
        <taxon>Chlorobiales</taxon>
        <taxon>Chlorobiaceae</taxon>
        <taxon>Prosthecochloris</taxon>
    </lineage>
</organism>
<dbReference type="eggNOG" id="COG4194">
    <property type="taxonomic scope" value="Bacteria"/>
</dbReference>
<feature type="domain" description="DUF1648" evidence="2">
    <location>
        <begin position="16"/>
        <end position="62"/>
    </location>
</feature>
<dbReference type="Proteomes" id="UP000002725">
    <property type="component" value="Chromosome"/>
</dbReference>
<gene>
    <name evidence="3" type="ordered locus">Paes_0654</name>
</gene>
<evidence type="ECO:0000313" key="3">
    <source>
        <dbReference type="EMBL" id="ACF45704.1"/>
    </source>
</evidence>
<sequence>MPNKKKHSLAIALLALLGALMAGHALYHSSLLPDRVATHFGFSGAPDAWGPKTVFFFWYFMLTLIIAGGYALIQRAFSQKHTSWINIPNKEYWLAPERLDETLDYLKRALLLIGSGTLLMVLDLVHQSFQVSLGLASKLTHIWTSAAVYIAFCVIWVAGIYRRFTSPPTV</sequence>
<reference evidence="3" key="1">
    <citation type="submission" date="2008-06" db="EMBL/GenBank/DDBJ databases">
        <title>Complete sequence of chromosome of Prosthecochloris aestuarii DSM 271.</title>
        <authorList>
            <consortium name="US DOE Joint Genome Institute"/>
            <person name="Lucas S."/>
            <person name="Copeland A."/>
            <person name="Lapidus A."/>
            <person name="Glavina del Rio T."/>
            <person name="Dalin E."/>
            <person name="Tice H."/>
            <person name="Bruce D."/>
            <person name="Goodwin L."/>
            <person name="Pitluck S."/>
            <person name="Schmutz J."/>
            <person name="Larimer F."/>
            <person name="Land M."/>
            <person name="Hauser L."/>
            <person name="Kyrpides N."/>
            <person name="Anderson I."/>
            <person name="Liu Z."/>
            <person name="Li T."/>
            <person name="Zhao F."/>
            <person name="Overmann J."/>
            <person name="Bryant D.A."/>
            <person name="Richardson P."/>
        </authorList>
    </citation>
    <scope>NUCLEOTIDE SEQUENCE [LARGE SCALE GENOMIC DNA]</scope>
    <source>
        <strain evidence="3">DSM 271</strain>
    </source>
</reference>
<dbReference type="KEGG" id="paa:Paes_0654"/>
<name>B4S653_PROA2</name>
<dbReference type="InterPro" id="IPR012867">
    <property type="entry name" value="DUF1648"/>
</dbReference>
<dbReference type="Pfam" id="PF07853">
    <property type="entry name" value="DUF1648"/>
    <property type="match status" value="1"/>
</dbReference>
<evidence type="ECO:0000313" key="4">
    <source>
        <dbReference type="Proteomes" id="UP000002725"/>
    </source>
</evidence>
<evidence type="ECO:0000256" key="1">
    <source>
        <dbReference type="SAM" id="Phobius"/>
    </source>
</evidence>
<feature type="transmembrane region" description="Helical" evidence="1">
    <location>
        <begin position="56"/>
        <end position="73"/>
    </location>
</feature>
<keyword evidence="1" id="KW-0472">Membrane</keyword>
<feature type="transmembrane region" description="Helical" evidence="1">
    <location>
        <begin position="109"/>
        <end position="129"/>
    </location>
</feature>
<dbReference type="RefSeq" id="WP_012505241.1">
    <property type="nucleotide sequence ID" value="NC_011059.1"/>
</dbReference>
<dbReference type="AlphaFoldDB" id="B4S653"/>
<evidence type="ECO:0000259" key="2">
    <source>
        <dbReference type="Pfam" id="PF07853"/>
    </source>
</evidence>
<proteinExistence type="predicted"/>
<accession>B4S653</accession>